<dbReference type="SUPFAM" id="SSF88659">
    <property type="entry name" value="Sigma3 and sigma4 domains of RNA polymerase sigma factors"/>
    <property type="match status" value="1"/>
</dbReference>
<evidence type="ECO:0000313" key="9">
    <source>
        <dbReference type="Proteomes" id="UP000282423"/>
    </source>
</evidence>
<feature type="domain" description="RNA polymerase sigma factor 70 region 4 type 2" evidence="7">
    <location>
        <begin position="131"/>
        <end position="183"/>
    </location>
</feature>
<evidence type="ECO:0000259" key="6">
    <source>
        <dbReference type="Pfam" id="PF04542"/>
    </source>
</evidence>
<dbReference type="GO" id="GO:0006352">
    <property type="term" value="P:DNA-templated transcription initiation"/>
    <property type="evidence" value="ECO:0007669"/>
    <property type="project" value="InterPro"/>
</dbReference>
<dbReference type="SUPFAM" id="SSF88946">
    <property type="entry name" value="Sigma2 domain of RNA polymerase sigma factors"/>
    <property type="match status" value="1"/>
</dbReference>
<proteinExistence type="inferred from homology"/>
<dbReference type="InterPro" id="IPR007627">
    <property type="entry name" value="RNA_pol_sigma70_r2"/>
</dbReference>
<dbReference type="EMBL" id="RBWS01000012">
    <property type="protein sequence ID" value="RKO70409.1"/>
    <property type="molecule type" value="Genomic_DNA"/>
</dbReference>
<evidence type="ECO:0000256" key="1">
    <source>
        <dbReference type="ARBA" id="ARBA00010641"/>
    </source>
</evidence>
<dbReference type="Proteomes" id="UP000282423">
    <property type="component" value="Unassembled WGS sequence"/>
</dbReference>
<keyword evidence="2" id="KW-0805">Transcription regulation</keyword>
<dbReference type="Gene3D" id="1.10.10.10">
    <property type="entry name" value="Winged helix-like DNA-binding domain superfamily/Winged helix DNA-binding domain"/>
    <property type="match status" value="1"/>
</dbReference>
<dbReference type="Pfam" id="PF04542">
    <property type="entry name" value="Sigma70_r2"/>
    <property type="match status" value="1"/>
</dbReference>
<feature type="domain" description="RNA polymerase sigma-70 region 2" evidence="6">
    <location>
        <begin position="34"/>
        <end position="99"/>
    </location>
</feature>
<evidence type="ECO:0000256" key="4">
    <source>
        <dbReference type="ARBA" id="ARBA00023163"/>
    </source>
</evidence>
<dbReference type="CDD" id="cd06171">
    <property type="entry name" value="Sigma70_r4"/>
    <property type="match status" value="1"/>
</dbReference>
<accession>A0A420VW17</accession>
<dbReference type="Gene3D" id="1.10.1740.10">
    <property type="match status" value="1"/>
</dbReference>
<sequence>MHNIRTDHLKNDENDEFKLVSLLIKGDKTAFSKLYEHYSPTLLHKLNRLLPDEEHVLEIHQIAFVRLWDMRAKIIPEKGVWSLLHTIARNLTIDYFRQSATDEAVRKALLTQATLYYELDEANDTLEQLSDELSKAIEKLPPKRREIFLLCKFQGKSYEEAAKIHEVSVGTVKDHMAKAMRFLKQELGTKLFMLLMTLLGLLN</sequence>
<dbReference type="InterPro" id="IPR013324">
    <property type="entry name" value="RNA_pol_sigma_r3/r4-like"/>
</dbReference>
<gene>
    <name evidence="8" type="ORF">D7322_16130</name>
</gene>
<keyword evidence="4" id="KW-0804">Transcription</keyword>
<dbReference type="InterPro" id="IPR039425">
    <property type="entry name" value="RNA_pol_sigma-70-like"/>
</dbReference>
<organism evidence="8 9">
    <name type="scientific">Sphingobacterium puteale</name>
    <dbReference type="NCBI Taxonomy" id="2420510"/>
    <lineage>
        <taxon>Bacteria</taxon>
        <taxon>Pseudomonadati</taxon>
        <taxon>Bacteroidota</taxon>
        <taxon>Sphingobacteriia</taxon>
        <taxon>Sphingobacteriales</taxon>
        <taxon>Sphingobacteriaceae</taxon>
        <taxon>Sphingobacterium</taxon>
    </lineage>
</organism>
<dbReference type="OrthoDB" id="655312at2"/>
<evidence type="ECO:0000313" key="8">
    <source>
        <dbReference type="EMBL" id="RKO70409.1"/>
    </source>
</evidence>
<dbReference type="InterPro" id="IPR013249">
    <property type="entry name" value="RNA_pol_sigma70_r4_t2"/>
</dbReference>
<dbReference type="AlphaFoldDB" id="A0A420VW17"/>
<dbReference type="NCBIfam" id="TIGR02937">
    <property type="entry name" value="sigma70-ECF"/>
    <property type="match status" value="1"/>
</dbReference>
<dbReference type="InterPro" id="IPR036388">
    <property type="entry name" value="WH-like_DNA-bd_sf"/>
</dbReference>
<protein>
    <submittedName>
        <fullName evidence="8">Sigma-70 family RNA polymerase sigma factor</fullName>
    </submittedName>
</protein>
<dbReference type="PANTHER" id="PTHR43133">
    <property type="entry name" value="RNA POLYMERASE ECF-TYPE SIGMA FACTO"/>
    <property type="match status" value="1"/>
</dbReference>
<dbReference type="InterPro" id="IPR014284">
    <property type="entry name" value="RNA_pol_sigma-70_dom"/>
</dbReference>
<dbReference type="GO" id="GO:0003677">
    <property type="term" value="F:DNA binding"/>
    <property type="evidence" value="ECO:0007669"/>
    <property type="project" value="InterPro"/>
</dbReference>
<name>A0A420VW17_9SPHI</name>
<comment type="caution">
    <text evidence="8">The sequence shown here is derived from an EMBL/GenBank/DDBJ whole genome shotgun (WGS) entry which is preliminary data.</text>
</comment>
<evidence type="ECO:0000259" key="7">
    <source>
        <dbReference type="Pfam" id="PF08281"/>
    </source>
</evidence>
<keyword evidence="9" id="KW-1185">Reference proteome</keyword>
<keyword evidence="3" id="KW-0731">Sigma factor</keyword>
<dbReference type="InterPro" id="IPR013325">
    <property type="entry name" value="RNA_pol_sigma_r2"/>
</dbReference>
<dbReference type="PANTHER" id="PTHR43133:SF46">
    <property type="entry name" value="RNA POLYMERASE SIGMA-70 FACTOR ECF SUBFAMILY"/>
    <property type="match status" value="1"/>
</dbReference>
<evidence type="ECO:0000256" key="5">
    <source>
        <dbReference type="SAM" id="Coils"/>
    </source>
</evidence>
<evidence type="ECO:0000256" key="2">
    <source>
        <dbReference type="ARBA" id="ARBA00023015"/>
    </source>
</evidence>
<evidence type="ECO:0000256" key="3">
    <source>
        <dbReference type="ARBA" id="ARBA00023082"/>
    </source>
</evidence>
<reference evidence="8 9" key="1">
    <citation type="submission" date="2018-10" db="EMBL/GenBank/DDBJ databases">
        <title>Sphingobacterium sp. M05W1-28.</title>
        <authorList>
            <person name="Cai H."/>
        </authorList>
    </citation>
    <scope>NUCLEOTIDE SEQUENCE [LARGE SCALE GENOMIC DNA]</scope>
    <source>
        <strain evidence="8 9">M05W1-28</strain>
    </source>
</reference>
<dbReference type="Pfam" id="PF08281">
    <property type="entry name" value="Sigma70_r4_2"/>
    <property type="match status" value="1"/>
</dbReference>
<comment type="similarity">
    <text evidence="1">Belongs to the sigma-70 factor family. ECF subfamily.</text>
</comment>
<keyword evidence="5" id="KW-0175">Coiled coil</keyword>
<feature type="coiled-coil region" evidence="5">
    <location>
        <begin position="112"/>
        <end position="139"/>
    </location>
</feature>
<dbReference type="GO" id="GO:0016987">
    <property type="term" value="F:sigma factor activity"/>
    <property type="evidence" value="ECO:0007669"/>
    <property type="project" value="UniProtKB-KW"/>
</dbReference>